<keyword evidence="8" id="KW-0812">Transmembrane</keyword>
<dbReference type="PROSITE" id="PS00761">
    <property type="entry name" value="SPASE_I_3"/>
    <property type="match status" value="1"/>
</dbReference>
<dbReference type="InterPro" id="IPR000223">
    <property type="entry name" value="Pept_S26A_signal_pept_1"/>
</dbReference>
<evidence type="ECO:0000256" key="8">
    <source>
        <dbReference type="RuleBase" id="RU003993"/>
    </source>
</evidence>
<dbReference type="InterPro" id="IPR019756">
    <property type="entry name" value="Pept_S26A_signal_pept_1_Ser-AS"/>
</dbReference>
<keyword evidence="5 8" id="KW-0645">Protease</keyword>
<dbReference type="STRING" id="357809.Cphy_2878"/>
<keyword evidence="12" id="KW-1185">Reference proteome</keyword>
<dbReference type="eggNOG" id="COG0681">
    <property type="taxonomic scope" value="Bacteria"/>
</dbReference>
<dbReference type="GO" id="GO:0005886">
    <property type="term" value="C:plasma membrane"/>
    <property type="evidence" value="ECO:0007669"/>
    <property type="project" value="UniProtKB-SubCell"/>
</dbReference>
<dbReference type="EMBL" id="CP000885">
    <property type="protein sequence ID" value="ABX43236.1"/>
    <property type="molecule type" value="Genomic_DNA"/>
</dbReference>
<dbReference type="Pfam" id="PF10502">
    <property type="entry name" value="Peptidase_S26"/>
    <property type="match status" value="1"/>
</dbReference>
<protein>
    <recommendedName>
        <fullName evidence="4 8">Signal peptidase I</fullName>
        <ecNumber evidence="4 8">3.4.21.89</ecNumber>
    </recommendedName>
</protein>
<dbReference type="AlphaFoldDB" id="A9KPG2"/>
<evidence type="ECO:0000256" key="6">
    <source>
        <dbReference type="ARBA" id="ARBA00022801"/>
    </source>
</evidence>
<keyword evidence="8" id="KW-1133">Transmembrane helix</keyword>
<dbReference type="PROSITE" id="PS00760">
    <property type="entry name" value="SPASE_I_2"/>
    <property type="match status" value="1"/>
</dbReference>
<name>A9KPG2_LACP7</name>
<comment type="subcellular location">
    <subcellularLocation>
        <location evidence="2">Cell membrane</location>
        <topology evidence="2">Single-pass type II membrane protein</topology>
    </subcellularLocation>
    <subcellularLocation>
        <location evidence="9">Membrane</location>
        <topology evidence="9">Single-pass type II membrane protein</topology>
    </subcellularLocation>
</comment>
<evidence type="ECO:0000256" key="5">
    <source>
        <dbReference type="ARBA" id="ARBA00022670"/>
    </source>
</evidence>
<keyword evidence="8" id="KW-0472">Membrane</keyword>
<dbReference type="HOGENOM" id="CLU_028723_5_3_9"/>
<evidence type="ECO:0000256" key="7">
    <source>
        <dbReference type="PIRSR" id="PIRSR600223-1"/>
    </source>
</evidence>
<accession>A9KPG2</accession>
<evidence type="ECO:0000256" key="9">
    <source>
        <dbReference type="RuleBase" id="RU362042"/>
    </source>
</evidence>
<proteinExistence type="inferred from homology"/>
<evidence type="ECO:0000259" key="10">
    <source>
        <dbReference type="Pfam" id="PF10502"/>
    </source>
</evidence>
<dbReference type="PRINTS" id="PR00727">
    <property type="entry name" value="LEADERPTASE"/>
</dbReference>
<evidence type="ECO:0000256" key="1">
    <source>
        <dbReference type="ARBA" id="ARBA00000677"/>
    </source>
</evidence>
<dbReference type="PROSITE" id="PS00501">
    <property type="entry name" value="SPASE_I_1"/>
    <property type="match status" value="1"/>
</dbReference>
<dbReference type="PANTHER" id="PTHR43390">
    <property type="entry name" value="SIGNAL PEPTIDASE I"/>
    <property type="match status" value="1"/>
</dbReference>
<comment type="catalytic activity">
    <reaction evidence="1 8">
        <text>Cleavage of hydrophobic, N-terminal signal or leader sequences from secreted and periplasmic proteins.</text>
        <dbReference type="EC" id="3.4.21.89"/>
    </reaction>
</comment>
<keyword evidence="6 8" id="KW-0378">Hydrolase</keyword>
<gene>
    <name evidence="11" type="ordered locus">Cphy_2878</name>
</gene>
<evidence type="ECO:0000313" key="12">
    <source>
        <dbReference type="Proteomes" id="UP000000370"/>
    </source>
</evidence>
<comment type="similarity">
    <text evidence="3 9">Belongs to the peptidase S26 family.</text>
</comment>
<feature type="transmembrane region" description="Helical" evidence="8">
    <location>
        <begin position="33"/>
        <end position="51"/>
    </location>
</feature>
<dbReference type="PANTHER" id="PTHR43390:SF1">
    <property type="entry name" value="CHLOROPLAST PROCESSING PEPTIDASE"/>
    <property type="match status" value="1"/>
</dbReference>
<dbReference type="InterPro" id="IPR019533">
    <property type="entry name" value="Peptidase_S26"/>
</dbReference>
<dbReference type="SUPFAM" id="SSF51306">
    <property type="entry name" value="LexA/Signal peptidase"/>
    <property type="match status" value="1"/>
</dbReference>
<dbReference type="Gene3D" id="2.10.109.10">
    <property type="entry name" value="Umud Fragment, subunit A"/>
    <property type="match status" value="1"/>
</dbReference>
<feature type="active site" evidence="7">
    <location>
        <position position="60"/>
    </location>
</feature>
<dbReference type="EC" id="3.4.21.89" evidence="4 8"/>
<dbReference type="GO" id="GO:0004252">
    <property type="term" value="F:serine-type endopeptidase activity"/>
    <property type="evidence" value="ECO:0007669"/>
    <property type="project" value="InterPro"/>
</dbReference>
<dbReference type="GO" id="GO:0009003">
    <property type="term" value="F:signal peptidase activity"/>
    <property type="evidence" value="ECO:0007669"/>
    <property type="project" value="UniProtKB-EC"/>
</dbReference>
<dbReference type="CDD" id="cd06530">
    <property type="entry name" value="S26_SPase_I"/>
    <property type="match status" value="1"/>
</dbReference>
<feature type="active site" evidence="7">
    <location>
        <position position="104"/>
    </location>
</feature>
<dbReference type="InterPro" id="IPR036286">
    <property type="entry name" value="LexA/Signal_pep-like_sf"/>
</dbReference>
<dbReference type="NCBIfam" id="TIGR02227">
    <property type="entry name" value="sigpep_I_bact"/>
    <property type="match status" value="1"/>
</dbReference>
<sequence length="201" mass="22867">MRNDIKIEETATVENDKGMQDGKSFLRQSIETVAYFIIIFVVVLLVQRFLIQPVEVNGSSMEPTLHNNNHVLLEKISYSLSEPKRFDVIVFQPYEDDNELYYIKRVIGLPGETVQIMDSVILINGERLDENYGLENLIKSAGIAGEKIVLGEGEYFVLGDNRNNSKDSRDPSVGVVKQDSILGRAWCTIWPFRDFGIVKHK</sequence>
<dbReference type="InterPro" id="IPR019758">
    <property type="entry name" value="Pept_S26A_signal_pept_1_CS"/>
</dbReference>
<evidence type="ECO:0000256" key="3">
    <source>
        <dbReference type="ARBA" id="ARBA00009370"/>
    </source>
</evidence>
<dbReference type="KEGG" id="cpy:Cphy_2878"/>
<organism evidence="11 12">
    <name type="scientific">Lachnoclostridium phytofermentans (strain ATCC 700394 / DSM 18823 / ISDg)</name>
    <name type="common">Clostridium phytofermentans</name>
    <dbReference type="NCBI Taxonomy" id="357809"/>
    <lineage>
        <taxon>Bacteria</taxon>
        <taxon>Bacillati</taxon>
        <taxon>Bacillota</taxon>
        <taxon>Clostridia</taxon>
        <taxon>Lachnospirales</taxon>
        <taxon>Lachnospiraceae</taxon>
    </lineage>
</organism>
<evidence type="ECO:0000256" key="2">
    <source>
        <dbReference type="ARBA" id="ARBA00004401"/>
    </source>
</evidence>
<dbReference type="GO" id="GO:0006465">
    <property type="term" value="P:signal peptide processing"/>
    <property type="evidence" value="ECO:0007669"/>
    <property type="project" value="InterPro"/>
</dbReference>
<dbReference type="Proteomes" id="UP000000370">
    <property type="component" value="Chromosome"/>
</dbReference>
<evidence type="ECO:0000256" key="4">
    <source>
        <dbReference type="ARBA" id="ARBA00013208"/>
    </source>
</evidence>
<dbReference type="InterPro" id="IPR019757">
    <property type="entry name" value="Pept_S26A_signal_pept_1_Lys-AS"/>
</dbReference>
<reference evidence="12" key="1">
    <citation type="submission" date="2007-11" db="EMBL/GenBank/DDBJ databases">
        <title>Complete genome sequence of Clostridium phytofermentans ISDg.</title>
        <authorList>
            <person name="Leschine S.B."/>
            <person name="Warnick T.A."/>
            <person name="Blanchard J.L."/>
            <person name="Schnell D.J."/>
            <person name="Petit E.L."/>
            <person name="LaTouf W.G."/>
            <person name="Copeland A."/>
            <person name="Lucas S."/>
            <person name="Lapidus A."/>
            <person name="Barry K."/>
            <person name="Glavina del Rio T."/>
            <person name="Dalin E."/>
            <person name="Tice H."/>
            <person name="Pitluck S."/>
            <person name="Kiss H."/>
            <person name="Brettin T."/>
            <person name="Bruce D."/>
            <person name="Detter J.C."/>
            <person name="Han C."/>
            <person name="Kuske C."/>
            <person name="Schmutz J."/>
            <person name="Larimer F."/>
            <person name="Land M."/>
            <person name="Hauser L."/>
            <person name="Kyrpides N."/>
            <person name="Kim E.A."/>
            <person name="Richardson P."/>
        </authorList>
    </citation>
    <scope>NUCLEOTIDE SEQUENCE [LARGE SCALE GENOMIC DNA]</scope>
    <source>
        <strain evidence="12">ATCC 700394 / DSM 18823 / ISDg</strain>
    </source>
</reference>
<feature type="domain" description="Peptidase S26" evidence="10">
    <location>
        <begin position="30"/>
        <end position="190"/>
    </location>
</feature>
<evidence type="ECO:0000313" key="11">
    <source>
        <dbReference type="EMBL" id="ABX43236.1"/>
    </source>
</evidence>